<feature type="transmembrane region" description="Helical" evidence="11">
    <location>
        <begin position="359"/>
        <end position="387"/>
    </location>
</feature>
<keyword evidence="8" id="KW-0915">Sodium</keyword>
<dbReference type="PANTHER" id="PTHR11616:SF241">
    <property type="entry name" value="SODIUM- AND CHLORIDE-DEPENDENT GLYCINE TRANSPORTER 2"/>
    <property type="match status" value="1"/>
</dbReference>
<evidence type="ECO:0000256" key="9">
    <source>
        <dbReference type="PIRSR" id="PIRSR600175-2"/>
    </source>
</evidence>
<feature type="binding site" evidence="8">
    <location>
        <position position="28"/>
    </location>
    <ligand>
        <name>Na(+)</name>
        <dbReference type="ChEBI" id="CHEBI:29101"/>
        <label>1</label>
    </ligand>
</feature>
<evidence type="ECO:0000256" key="4">
    <source>
        <dbReference type="ARBA" id="ARBA00022692"/>
    </source>
</evidence>
<feature type="binding site" evidence="8">
    <location>
        <position position="374"/>
    </location>
    <ligand>
        <name>Na(+)</name>
        <dbReference type="ChEBI" id="CHEBI:29101"/>
        <label>1</label>
    </ligand>
</feature>
<feature type="transmembrane region" description="Helical" evidence="11">
    <location>
        <begin position="300"/>
        <end position="325"/>
    </location>
</feature>
<evidence type="ECO:0000256" key="6">
    <source>
        <dbReference type="ARBA" id="ARBA00022989"/>
    </source>
</evidence>
<feature type="transmembrane region" description="Helical" evidence="11">
    <location>
        <begin position="47"/>
        <end position="66"/>
    </location>
</feature>
<dbReference type="GO" id="GO:0089718">
    <property type="term" value="P:amino acid import across plasma membrane"/>
    <property type="evidence" value="ECO:0007669"/>
    <property type="project" value="TreeGrafter"/>
</dbReference>
<dbReference type="PROSITE" id="PS50267">
    <property type="entry name" value="NA_NEUROTRAN_SYMP_3"/>
    <property type="match status" value="1"/>
</dbReference>
<feature type="binding site" evidence="8">
    <location>
        <position position="371"/>
    </location>
    <ligand>
        <name>Na(+)</name>
        <dbReference type="ChEBI" id="CHEBI:29101"/>
        <label>1</label>
    </ligand>
</feature>
<protein>
    <recommendedName>
        <fullName evidence="10">Transporter</fullName>
    </recommendedName>
</protein>
<feature type="transmembrane region" description="Helical" evidence="11">
    <location>
        <begin position="87"/>
        <end position="108"/>
    </location>
</feature>
<dbReference type="OrthoDB" id="6581954at2759"/>
<keyword evidence="3 10" id="KW-0813">Transport</keyword>
<keyword evidence="8" id="KW-0479">Metal-binding</keyword>
<evidence type="ECO:0000256" key="1">
    <source>
        <dbReference type="ARBA" id="ARBA00004141"/>
    </source>
</evidence>
<keyword evidence="9" id="KW-1015">Disulfide bond</keyword>
<evidence type="ECO:0000256" key="5">
    <source>
        <dbReference type="ARBA" id="ARBA00022847"/>
    </source>
</evidence>
<dbReference type="Proteomes" id="UP001152888">
    <property type="component" value="Unassembled WGS sequence"/>
</dbReference>
<dbReference type="GO" id="GO:0046872">
    <property type="term" value="F:metal ion binding"/>
    <property type="evidence" value="ECO:0007669"/>
    <property type="project" value="UniProtKB-KW"/>
</dbReference>
<feature type="binding site" evidence="8">
    <location>
        <position position="25"/>
    </location>
    <ligand>
        <name>Na(+)</name>
        <dbReference type="ChEBI" id="CHEBI:29101"/>
        <label>1</label>
    </ligand>
</feature>
<feature type="binding site" evidence="8">
    <location>
        <position position="274"/>
    </location>
    <ligand>
        <name>Na(+)</name>
        <dbReference type="ChEBI" id="CHEBI:29101"/>
        <label>1</label>
    </ligand>
</feature>
<gene>
    <name evidence="12" type="ORF">ACAOBT_LOCUS19289</name>
</gene>
<evidence type="ECO:0000256" key="11">
    <source>
        <dbReference type="SAM" id="Phobius"/>
    </source>
</evidence>
<accession>A0A9P0LB59</accession>
<dbReference type="NCBIfam" id="NF037979">
    <property type="entry name" value="Na_transp"/>
    <property type="match status" value="1"/>
</dbReference>
<dbReference type="GO" id="GO:0005283">
    <property type="term" value="F:amino acid:sodium symporter activity"/>
    <property type="evidence" value="ECO:0007669"/>
    <property type="project" value="TreeGrafter"/>
</dbReference>
<evidence type="ECO:0000256" key="7">
    <source>
        <dbReference type="ARBA" id="ARBA00023136"/>
    </source>
</evidence>
<dbReference type="InterPro" id="IPR000175">
    <property type="entry name" value="Na/ntran_symport"/>
</dbReference>
<feature type="transmembrane region" description="Helical" evidence="11">
    <location>
        <begin position="430"/>
        <end position="450"/>
    </location>
</feature>
<keyword evidence="7 11" id="KW-0472">Membrane</keyword>
<dbReference type="Pfam" id="PF00209">
    <property type="entry name" value="SNF"/>
    <property type="match status" value="1"/>
</dbReference>
<evidence type="ECO:0000256" key="2">
    <source>
        <dbReference type="ARBA" id="ARBA00006459"/>
    </source>
</evidence>
<dbReference type="InterPro" id="IPR037272">
    <property type="entry name" value="SNS_sf"/>
</dbReference>
<dbReference type="EMBL" id="CAKOFQ010007073">
    <property type="protein sequence ID" value="CAH1989790.1"/>
    <property type="molecule type" value="Genomic_DNA"/>
</dbReference>
<dbReference type="PANTHER" id="PTHR11616">
    <property type="entry name" value="SODIUM/CHLORIDE DEPENDENT TRANSPORTER"/>
    <property type="match status" value="1"/>
</dbReference>
<reference evidence="12" key="1">
    <citation type="submission" date="2022-03" db="EMBL/GenBank/DDBJ databases">
        <authorList>
            <person name="Sayadi A."/>
        </authorList>
    </citation>
    <scope>NUCLEOTIDE SEQUENCE</scope>
</reference>
<dbReference type="GO" id="GO:0005886">
    <property type="term" value="C:plasma membrane"/>
    <property type="evidence" value="ECO:0007669"/>
    <property type="project" value="TreeGrafter"/>
</dbReference>
<evidence type="ECO:0000256" key="3">
    <source>
        <dbReference type="ARBA" id="ARBA00022448"/>
    </source>
</evidence>
<feature type="transmembrane region" description="Helical" evidence="11">
    <location>
        <begin position="399"/>
        <end position="424"/>
    </location>
</feature>
<feature type="binding site" evidence="8">
    <location>
        <position position="27"/>
    </location>
    <ligand>
        <name>Na(+)</name>
        <dbReference type="ChEBI" id="CHEBI:29101"/>
        <label>1</label>
    </ligand>
</feature>
<comment type="similarity">
    <text evidence="2 10">Belongs to the sodium:neurotransmitter symporter (SNF) (TC 2.A.22) family.</text>
</comment>
<dbReference type="AlphaFoldDB" id="A0A9P0LB59"/>
<feature type="disulfide bond" evidence="9">
    <location>
        <begin position="130"/>
        <end position="139"/>
    </location>
</feature>
<comment type="subcellular location">
    <subcellularLocation>
        <location evidence="1">Membrane</location>
        <topology evidence="1">Multi-pass membrane protein</topology>
    </subcellularLocation>
</comment>
<keyword evidence="13" id="KW-1185">Reference proteome</keyword>
<sequence>MMDQNGSQNRGKWKNKTEFILSCIGYAVGLGNVWRFPYLAYRNGGGAFLVPYLLMLFLCGIPLFFMESALGQFSSTGCITVFKICPLFKGAGYAIIIVNMIISTYFNIVNTYPLMYLMYAFKDPLPWSDCDNPWNTKECTKLRVSIAKDHANDSVYRIANRTALKTPADEFFHLEILKISPSIDEIGSIDTHLLICNIFSWLVTYLCIMKGIKSVGQVIYFTAVFPFVILFILLIRGLTLPGAWDGVYFYIWPKWGQLRNLQVWADAALQIFFSLGPGWGGIINISSYNDFKNNSKLDSIIIPIVNCGTSIFAGFVVFSVIGFMAHETGMPISTVAAGGPGLAFITYPSAISLMPWPNLWAVLFFLMLYTLGLDSLFVTIETIVTAIVDDFSHLRKFQFYVTVIVVTLAASFSIIYCTNGGMYWLQLFDWYSASISVVLVCLCEVIIVGWTYGVKRFIKDVEFMTGEKLSWYWILSWKIVTPVFLTFIFVTAITFNTRVSYSGREYPEWAIQVGWASCFTSIACIPLLMGYRLLYVEKGDLIERISSSLNPVPDWGPAKLQDRVDWTRLNLKRFVKENVLNMEDIRHQQFVSLCNDDVNT</sequence>
<evidence type="ECO:0000256" key="8">
    <source>
        <dbReference type="PIRSR" id="PIRSR600175-1"/>
    </source>
</evidence>
<feature type="binding site" evidence="8">
    <location>
        <position position="32"/>
    </location>
    <ligand>
        <name>Na(+)</name>
        <dbReference type="ChEBI" id="CHEBI:29101"/>
        <label>1</label>
    </ligand>
</feature>
<evidence type="ECO:0000313" key="13">
    <source>
        <dbReference type="Proteomes" id="UP001152888"/>
    </source>
</evidence>
<organism evidence="12 13">
    <name type="scientific">Acanthoscelides obtectus</name>
    <name type="common">Bean weevil</name>
    <name type="synonym">Bruchus obtectus</name>
    <dbReference type="NCBI Taxonomy" id="200917"/>
    <lineage>
        <taxon>Eukaryota</taxon>
        <taxon>Metazoa</taxon>
        <taxon>Ecdysozoa</taxon>
        <taxon>Arthropoda</taxon>
        <taxon>Hexapoda</taxon>
        <taxon>Insecta</taxon>
        <taxon>Pterygota</taxon>
        <taxon>Neoptera</taxon>
        <taxon>Endopterygota</taxon>
        <taxon>Coleoptera</taxon>
        <taxon>Polyphaga</taxon>
        <taxon>Cucujiformia</taxon>
        <taxon>Chrysomeloidea</taxon>
        <taxon>Chrysomelidae</taxon>
        <taxon>Bruchinae</taxon>
        <taxon>Bruchini</taxon>
        <taxon>Acanthoscelides</taxon>
    </lineage>
</organism>
<feature type="transmembrane region" description="Helical" evidence="11">
    <location>
        <begin position="471"/>
        <end position="493"/>
    </location>
</feature>
<keyword evidence="6 11" id="KW-1133">Transmembrane helix</keyword>
<comment type="caution">
    <text evidence="12">The sequence shown here is derived from an EMBL/GenBank/DDBJ whole genome shotgun (WGS) entry which is preliminary data.</text>
</comment>
<feature type="binding site" evidence="8">
    <location>
        <position position="375"/>
    </location>
    <ligand>
        <name>Na(+)</name>
        <dbReference type="ChEBI" id="CHEBI:29101"/>
        <label>1</label>
    </ligand>
</feature>
<name>A0A9P0LB59_ACAOB</name>
<keyword evidence="4 10" id="KW-0812">Transmembrane</keyword>
<proteinExistence type="inferred from homology"/>
<feature type="transmembrane region" description="Helical" evidence="11">
    <location>
        <begin position="513"/>
        <end position="534"/>
    </location>
</feature>
<feature type="binding site" evidence="8">
    <location>
        <position position="306"/>
    </location>
    <ligand>
        <name>Na(+)</name>
        <dbReference type="ChEBI" id="CHEBI:29101"/>
        <label>1</label>
    </ligand>
</feature>
<keyword evidence="5 10" id="KW-0769">Symport</keyword>
<dbReference type="PRINTS" id="PR00176">
    <property type="entry name" value="NANEUSMPORT"/>
</dbReference>
<evidence type="ECO:0000256" key="10">
    <source>
        <dbReference type="RuleBase" id="RU003732"/>
    </source>
</evidence>
<evidence type="ECO:0000313" key="12">
    <source>
        <dbReference type="EMBL" id="CAH1989790.1"/>
    </source>
</evidence>
<dbReference type="PROSITE" id="PS00610">
    <property type="entry name" value="NA_NEUROTRAN_SYMP_1"/>
    <property type="match status" value="1"/>
</dbReference>
<feature type="transmembrane region" description="Helical" evidence="11">
    <location>
        <begin position="220"/>
        <end position="244"/>
    </location>
</feature>
<dbReference type="SUPFAM" id="SSF161070">
    <property type="entry name" value="SNF-like"/>
    <property type="match status" value="1"/>
</dbReference>